<evidence type="ECO:0000256" key="5">
    <source>
        <dbReference type="ARBA" id="ARBA00022691"/>
    </source>
</evidence>
<feature type="binding site" evidence="6">
    <location>
        <position position="171"/>
    </location>
    <ligand>
        <name>S-adenosyl-L-methionine</name>
        <dbReference type="ChEBI" id="CHEBI:59789"/>
    </ligand>
</feature>
<dbReference type="AlphaFoldDB" id="A0A344TSB4"/>
<dbReference type="PIRSF" id="PIRSF000401">
    <property type="entry name" value="RPL11_MTase"/>
    <property type="match status" value="1"/>
</dbReference>
<feature type="binding site" evidence="6">
    <location>
        <position position="213"/>
    </location>
    <ligand>
        <name>S-adenosyl-L-methionine</name>
        <dbReference type="ChEBI" id="CHEBI:59789"/>
    </ligand>
</feature>
<dbReference type="GO" id="GO:0005840">
    <property type="term" value="C:ribosome"/>
    <property type="evidence" value="ECO:0007669"/>
    <property type="project" value="UniProtKB-KW"/>
</dbReference>
<keyword evidence="3 6" id="KW-0489">Methyltransferase</keyword>
<dbReference type="Pfam" id="PF06325">
    <property type="entry name" value="PrmA"/>
    <property type="match status" value="1"/>
</dbReference>
<dbReference type="NCBIfam" id="NF001785">
    <property type="entry name" value="PRK00517.2-2"/>
    <property type="match status" value="1"/>
</dbReference>
<keyword evidence="8" id="KW-1185">Reference proteome</keyword>
<name>A0A344TSB4_9BACT</name>
<dbReference type="HAMAP" id="MF_00735">
    <property type="entry name" value="Methyltr_PrmA"/>
    <property type="match status" value="1"/>
</dbReference>
<dbReference type="KEGG" id="run:DR864_13915"/>
<evidence type="ECO:0000256" key="4">
    <source>
        <dbReference type="ARBA" id="ARBA00022679"/>
    </source>
</evidence>
<evidence type="ECO:0000256" key="3">
    <source>
        <dbReference type="ARBA" id="ARBA00022603"/>
    </source>
</evidence>
<dbReference type="CDD" id="cd02440">
    <property type="entry name" value="AdoMet_MTases"/>
    <property type="match status" value="1"/>
</dbReference>
<comment type="catalytic activity">
    <reaction evidence="6">
        <text>L-lysyl-[protein] + 3 S-adenosyl-L-methionine = N(6),N(6),N(6)-trimethyl-L-lysyl-[protein] + 3 S-adenosyl-L-homocysteine + 3 H(+)</text>
        <dbReference type="Rhea" id="RHEA:54192"/>
        <dbReference type="Rhea" id="RHEA-COMP:9752"/>
        <dbReference type="Rhea" id="RHEA-COMP:13826"/>
        <dbReference type="ChEBI" id="CHEBI:15378"/>
        <dbReference type="ChEBI" id="CHEBI:29969"/>
        <dbReference type="ChEBI" id="CHEBI:57856"/>
        <dbReference type="ChEBI" id="CHEBI:59789"/>
        <dbReference type="ChEBI" id="CHEBI:61961"/>
    </reaction>
</comment>
<comment type="function">
    <text evidence="6">Methylates ribosomal protein L11.</text>
</comment>
<evidence type="ECO:0000313" key="7">
    <source>
        <dbReference type="EMBL" id="AXE21535.1"/>
    </source>
</evidence>
<feature type="binding site" evidence="6">
    <location>
        <position position="149"/>
    </location>
    <ligand>
        <name>S-adenosyl-L-methionine</name>
        <dbReference type="ChEBI" id="CHEBI:59789"/>
    </ligand>
</feature>
<organism evidence="7 8">
    <name type="scientific">Runella rosea</name>
    <dbReference type="NCBI Taxonomy" id="2259595"/>
    <lineage>
        <taxon>Bacteria</taxon>
        <taxon>Pseudomonadati</taxon>
        <taxon>Bacteroidota</taxon>
        <taxon>Cytophagia</taxon>
        <taxon>Cytophagales</taxon>
        <taxon>Spirosomataceae</taxon>
        <taxon>Runella</taxon>
    </lineage>
</organism>
<comment type="subcellular location">
    <subcellularLocation>
        <location evidence="6">Cytoplasm</location>
    </subcellularLocation>
</comment>
<dbReference type="Gene3D" id="3.40.50.150">
    <property type="entry name" value="Vaccinia Virus protein VP39"/>
    <property type="match status" value="1"/>
</dbReference>
<dbReference type="GO" id="GO:0032259">
    <property type="term" value="P:methylation"/>
    <property type="evidence" value="ECO:0007669"/>
    <property type="project" value="UniProtKB-KW"/>
</dbReference>
<evidence type="ECO:0000313" key="8">
    <source>
        <dbReference type="Proteomes" id="UP000251993"/>
    </source>
</evidence>
<dbReference type="PANTHER" id="PTHR43648:SF1">
    <property type="entry name" value="ELECTRON TRANSFER FLAVOPROTEIN BETA SUBUNIT LYSINE METHYLTRANSFERASE"/>
    <property type="match status" value="1"/>
</dbReference>
<comment type="similarity">
    <text evidence="1 6">Belongs to the methyltransferase superfamily. PrmA family.</text>
</comment>
<reference evidence="7 8" key="1">
    <citation type="submission" date="2018-07" db="EMBL/GenBank/DDBJ databases">
        <title>Genome sequencing of Runella.</title>
        <authorList>
            <person name="Baek M.-G."/>
            <person name="Yi H."/>
        </authorList>
    </citation>
    <scope>NUCLEOTIDE SEQUENCE [LARGE SCALE GENOMIC DNA]</scope>
    <source>
        <strain evidence="7 8">HYN0085</strain>
    </source>
</reference>
<dbReference type="InterPro" id="IPR029063">
    <property type="entry name" value="SAM-dependent_MTases_sf"/>
</dbReference>
<feature type="binding site" evidence="6">
    <location>
        <position position="128"/>
    </location>
    <ligand>
        <name>S-adenosyl-L-methionine</name>
        <dbReference type="ChEBI" id="CHEBI:59789"/>
    </ligand>
</feature>
<evidence type="ECO:0000256" key="6">
    <source>
        <dbReference type="HAMAP-Rule" id="MF_00735"/>
    </source>
</evidence>
<evidence type="ECO:0000256" key="1">
    <source>
        <dbReference type="ARBA" id="ARBA00009741"/>
    </source>
</evidence>
<protein>
    <recommendedName>
        <fullName evidence="6">Ribosomal protein L11 methyltransferase</fullName>
        <shortName evidence="6">L11 Mtase</shortName>
        <ecNumber evidence="6">2.1.1.-</ecNumber>
    </recommendedName>
</protein>
<accession>A0A344TSB4</accession>
<dbReference type="GO" id="GO:0005737">
    <property type="term" value="C:cytoplasm"/>
    <property type="evidence" value="ECO:0007669"/>
    <property type="project" value="UniProtKB-SubCell"/>
</dbReference>
<dbReference type="SUPFAM" id="SSF53335">
    <property type="entry name" value="S-adenosyl-L-methionine-dependent methyltransferases"/>
    <property type="match status" value="1"/>
</dbReference>
<dbReference type="PANTHER" id="PTHR43648">
    <property type="entry name" value="ELECTRON TRANSFER FLAVOPROTEIN BETA SUBUNIT LYSINE METHYLTRANSFERASE"/>
    <property type="match status" value="1"/>
</dbReference>
<dbReference type="EC" id="2.1.1.-" evidence="6"/>
<proteinExistence type="inferred from homology"/>
<dbReference type="InterPro" id="IPR050078">
    <property type="entry name" value="Ribosomal_L11_MeTrfase_PrmA"/>
</dbReference>
<gene>
    <name evidence="6" type="primary">prmA</name>
    <name evidence="7" type="ORF">DR864_13915</name>
</gene>
<keyword evidence="4 6" id="KW-0808">Transferase</keyword>
<keyword evidence="7" id="KW-0689">Ribosomal protein</keyword>
<sequence length="277" mass="31341">MPATYIETRLTLNPDYNDILMAELAEIGYESFVESNDGISAYIPDTSFDLDALQQIVERYQSMTAITFESQQLETKNWNEEWERNYQPIEVAGRIRVRASYHTPDPAFEYDIVIDPKMSFGTGHHETTTLVMEQQLLLDHQKKSVLDVGSGTGILAILAEKLSANRLTAFDIEEWAYLNAVENAAMNGCTHIHVFQGTIADCPTATYDIVLANINRNILLQEIPTYTEFLVNGGTLMVSGFYEFDIADIVQKAEEVSLRLVAQKTLNQWAVLRFEKP</sequence>
<dbReference type="InterPro" id="IPR004498">
    <property type="entry name" value="Ribosomal_PrmA_MeTrfase"/>
</dbReference>
<evidence type="ECO:0000256" key="2">
    <source>
        <dbReference type="ARBA" id="ARBA00022490"/>
    </source>
</evidence>
<dbReference type="OrthoDB" id="9785995at2"/>
<dbReference type="Proteomes" id="UP000251993">
    <property type="component" value="Chromosome"/>
</dbReference>
<keyword evidence="7" id="KW-0687">Ribonucleoprotein</keyword>
<keyword evidence="2 6" id="KW-0963">Cytoplasm</keyword>
<keyword evidence="5 6" id="KW-0949">S-adenosyl-L-methionine</keyword>
<dbReference type="GO" id="GO:0008276">
    <property type="term" value="F:protein methyltransferase activity"/>
    <property type="evidence" value="ECO:0007669"/>
    <property type="project" value="UniProtKB-UniRule"/>
</dbReference>
<dbReference type="RefSeq" id="WP_114070277.1">
    <property type="nucleotide sequence ID" value="NZ_CP030850.1"/>
</dbReference>
<dbReference type="EMBL" id="CP030850">
    <property type="protein sequence ID" value="AXE21535.1"/>
    <property type="molecule type" value="Genomic_DNA"/>
</dbReference>